<gene>
    <name evidence="1" type="ORF">AC631_00273</name>
</gene>
<keyword evidence="2" id="KW-1185">Reference proteome</keyword>
<dbReference type="AlphaFoldDB" id="A0A0V1Q6A8"/>
<comment type="caution">
    <text evidence="1">The sequence shown here is derived from an EMBL/GenBank/DDBJ whole genome shotgun (WGS) entry which is preliminary data.</text>
</comment>
<organism evidence="1 2">
    <name type="scientific">Debaryomyces fabryi</name>
    <dbReference type="NCBI Taxonomy" id="58627"/>
    <lineage>
        <taxon>Eukaryota</taxon>
        <taxon>Fungi</taxon>
        <taxon>Dikarya</taxon>
        <taxon>Ascomycota</taxon>
        <taxon>Saccharomycotina</taxon>
        <taxon>Pichiomycetes</taxon>
        <taxon>Debaryomycetaceae</taxon>
        <taxon>Debaryomyces</taxon>
    </lineage>
</organism>
<dbReference type="OrthoDB" id="10337611at2759"/>
<protein>
    <submittedName>
        <fullName evidence="1">Uncharacterized protein</fullName>
    </submittedName>
</protein>
<name>A0A0V1Q6A8_9ASCO</name>
<sequence length="133" mass="15987">MFKDLEVDDEDEEYDYDRKQYLIDSFELLLEFDKMIYKYHALKSYFETAKHQLSEEERNMIKEMDRLGTKYEREFPIPDLIMEFPELAIVRRQLQGSAKECGKIAYQYKQSEIYEKPSNHGSKSVTSQEKSKT</sequence>
<accession>A0A0V1Q6A8</accession>
<dbReference type="Proteomes" id="UP000054251">
    <property type="component" value="Unassembled WGS sequence"/>
</dbReference>
<dbReference type="EMBL" id="LMYN01000003">
    <property type="protein sequence ID" value="KSA04003.1"/>
    <property type="molecule type" value="Genomic_DNA"/>
</dbReference>
<reference evidence="1 2" key="1">
    <citation type="submission" date="2015-11" db="EMBL/GenBank/DDBJ databases">
        <title>The genome of Debaryomyces fabryi.</title>
        <authorList>
            <person name="Tafer H."/>
            <person name="Lopandic K."/>
        </authorList>
    </citation>
    <scope>NUCLEOTIDE SEQUENCE [LARGE SCALE GENOMIC DNA]</scope>
    <source>
        <strain evidence="1 2">CBS 789</strain>
    </source>
</reference>
<proteinExistence type="predicted"/>
<dbReference type="GeneID" id="26837282"/>
<dbReference type="RefSeq" id="XP_015470105.1">
    <property type="nucleotide sequence ID" value="XM_015609103.1"/>
</dbReference>
<evidence type="ECO:0000313" key="1">
    <source>
        <dbReference type="EMBL" id="KSA04003.1"/>
    </source>
</evidence>
<evidence type="ECO:0000313" key="2">
    <source>
        <dbReference type="Proteomes" id="UP000054251"/>
    </source>
</evidence>